<gene>
    <name evidence="2" type="ORF">GCM10023321_81040</name>
</gene>
<feature type="compositionally biased region" description="Polar residues" evidence="1">
    <location>
        <begin position="32"/>
        <end position="42"/>
    </location>
</feature>
<feature type="region of interest" description="Disordered" evidence="1">
    <location>
        <begin position="16"/>
        <end position="42"/>
    </location>
</feature>
<sequence length="70" mass="7539">MDTAIEVIVIRIAPLSASPARASPRNPEPPQSAGTDSRTNHDQCATSKIVIARNRPHRRTTLFTPGSFAS</sequence>
<organism evidence="2 3">
    <name type="scientific">Pseudonocardia eucalypti</name>
    <dbReference type="NCBI Taxonomy" id="648755"/>
    <lineage>
        <taxon>Bacteria</taxon>
        <taxon>Bacillati</taxon>
        <taxon>Actinomycetota</taxon>
        <taxon>Actinomycetes</taxon>
        <taxon>Pseudonocardiales</taxon>
        <taxon>Pseudonocardiaceae</taxon>
        <taxon>Pseudonocardia</taxon>
    </lineage>
</organism>
<name>A0ABP9RCT3_9PSEU</name>
<evidence type="ECO:0000256" key="1">
    <source>
        <dbReference type="SAM" id="MobiDB-lite"/>
    </source>
</evidence>
<keyword evidence="3" id="KW-1185">Reference proteome</keyword>
<accession>A0ABP9RCT3</accession>
<evidence type="ECO:0000313" key="2">
    <source>
        <dbReference type="EMBL" id="GAA5175281.1"/>
    </source>
</evidence>
<dbReference type="Proteomes" id="UP001428817">
    <property type="component" value="Unassembled WGS sequence"/>
</dbReference>
<reference evidence="3" key="1">
    <citation type="journal article" date="2019" name="Int. J. Syst. Evol. Microbiol.">
        <title>The Global Catalogue of Microorganisms (GCM) 10K type strain sequencing project: providing services to taxonomists for standard genome sequencing and annotation.</title>
        <authorList>
            <consortium name="The Broad Institute Genomics Platform"/>
            <consortium name="The Broad Institute Genome Sequencing Center for Infectious Disease"/>
            <person name="Wu L."/>
            <person name="Ma J."/>
        </authorList>
    </citation>
    <scope>NUCLEOTIDE SEQUENCE [LARGE SCALE GENOMIC DNA]</scope>
    <source>
        <strain evidence="3">JCM 18303</strain>
    </source>
</reference>
<protein>
    <submittedName>
        <fullName evidence="2">Uncharacterized protein</fullName>
    </submittedName>
</protein>
<comment type="caution">
    <text evidence="2">The sequence shown here is derived from an EMBL/GenBank/DDBJ whole genome shotgun (WGS) entry which is preliminary data.</text>
</comment>
<evidence type="ECO:0000313" key="3">
    <source>
        <dbReference type="Proteomes" id="UP001428817"/>
    </source>
</evidence>
<dbReference type="EMBL" id="BAABJP010000064">
    <property type="protein sequence ID" value="GAA5175281.1"/>
    <property type="molecule type" value="Genomic_DNA"/>
</dbReference>
<proteinExistence type="predicted"/>
<feature type="compositionally biased region" description="Low complexity" evidence="1">
    <location>
        <begin position="16"/>
        <end position="25"/>
    </location>
</feature>